<dbReference type="InterPro" id="IPR019814">
    <property type="entry name" value="Translation_initiation_fac_3_N"/>
</dbReference>
<dbReference type="GO" id="GO:0003743">
    <property type="term" value="F:translation initiation factor activity"/>
    <property type="evidence" value="ECO:0007669"/>
    <property type="project" value="UniProtKB-UniRule"/>
</dbReference>
<comment type="similarity">
    <text evidence="1 4">Belongs to the IF-3 family.</text>
</comment>
<organism evidence="8 9">
    <name type="scientific">Candidatus Gottesmanbacteria bacterium RIFCSPLOWO2_01_FULL_49_10</name>
    <dbReference type="NCBI Taxonomy" id="1798396"/>
    <lineage>
        <taxon>Bacteria</taxon>
        <taxon>Candidatus Gottesmaniibacteriota</taxon>
    </lineage>
</organism>
<dbReference type="InterPro" id="IPR036787">
    <property type="entry name" value="T_IF-3_N_sf"/>
</dbReference>
<feature type="domain" description="Translation initiation factor 3 C-terminal" evidence="6">
    <location>
        <begin position="88"/>
        <end position="169"/>
    </location>
</feature>
<comment type="subcellular location">
    <subcellularLocation>
        <location evidence="4">Cytoplasm</location>
    </subcellularLocation>
</comment>
<dbReference type="HAMAP" id="MF_00080">
    <property type="entry name" value="IF_3"/>
    <property type="match status" value="1"/>
</dbReference>
<dbReference type="Pfam" id="PF05198">
    <property type="entry name" value="IF3_N"/>
    <property type="match status" value="1"/>
</dbReference>
<comment type="function">
    <text evidence="4">IF-3 binds to the 30S ribosomal subunit and shifts the equilibrium between 70S ribosomes and their 50S and 30S subunits in favor of the free subunits, thus enhancing the availability of 30S subunits on which protein synthesis initiation begins.</text>
</comment>
<evidence type="ECO:0000313" key="9">
    <source>
        <dbReference type="Proteomes" id="UP000176409"/>
    </source>
</evidence>
<dbReference type="EMBL" id="MFJZ01000043">
    <property type="protein sequence ID" value="OGG29499.1"/>
    <property type="molecule type" value="Genomic_DNA"/>
</dbReference>
<gene>
    <name evidence="4" type="primary">infC</name>
    <name evidence="8" type="ORF">A2973_04975</name>
</gene>
<dbReference type="PANTHER" id="PTHR10938:SF0">
    <property type="entry name" value="TRANSLATION INITIATION FACTOR IF-3, MITOCHONDRIAL"/>
    <property type="match status" value="1"/>
</dbReference>
<evidence type="ECO:0000256" key="1">
    <source>
        <dbReference type="ARBA" id="ARBA00005439"/>
    </source>
</evidence>
<evidence type="ECO:0000313" key="8">
    <source>
        <dbReference type="EMBL" id="OGG29499.1"/>
    </source>
</evidence>
<dbReference type="GO" id="GO:0043022">
    <property type="term" value="F:ribosome binding"/>
    <property type="evidence" value="ECO:0007669"/>
    <property type="project" value="TreeGrafter"/>
</dbReference>
<accession>A0A1F6AXT7</accession>
<dbReference type="STRING" id="1798396.A2973_04975"/>
<sequence length="175" mass="20193">MNAKQRKFYRLNYQIASQTLRLLDEAGKQIGIVTKIEALQKAKELGIDVVEIAGNASPPVAKLIDFKKFKYQEAKKEREMKKSQKHVGVKEVRLRPFIGQHDFDTRLKQAKDFLADGNQLKVNLMFKGREITRKEFGFNVIRRFIEALENIKVVREPHVEGRTLVAMIVNNKKGV</sequence>
<dbReference type="InterPro" id="IPR001288">
    <property type="entry name" value="Translation_initiation_fac_3"/>
</dbReference>
<reference evidence="8 9" key="1">
    <citation type="journal article" date="2016" name="Nat. Commun.">
        <title>Thousands of microbial genomes shed light on interconnected biogeochemical processes in an aquifer system.</title>
        <authorList>
            <person name="Anantharaman K."/>
            <person name="Brown C.T."/>
            <person name="Hug L.A."/>
            <person name="Sharon I."/>
            <person name="Castelle C.J."/>
            <person name="Probst A.J."/>
            <person name="Thomas B.C."/>
            <person name="Singh A."/>
            <person name="Wilkins M.J."/>
            <person name="Karaoz U."/>
            <person name="Brodie E.L."/>
            <person name="Williams K.H."/>
            <person name="Hubbard S.S."/>
            <person name="Banfield J.F."/>
        </authorList>
    </citation>
    <scope>NUCLEOTIDE SEQUENCE [LARGE SCALE GENOMIC DNA]</scope>
</reference>
<dbReference type="GO" id="GO:0032790">
    <property type="term" value="P:ribosome disassembly"/>
    <property type="evidence" value="ECO:0007669"/>
    <property type="project" value="TreeGrafter"/>
</dbReference>
<dbReference type="AlphaFoldDB" id="A0A1F6AXT7"/>
<feature type="domain" description="Translation initiation factor 3 N-terminal" evidence="7">
    <location>
        <begin position="12"/>
        <end position="79"/>
    </location>
</feature>
<dbReference type="GO" id="GO:0005829">
    <property type="term" value="C:cytosol"/>
    <property type="evidence" value="ECO:0007669"/>
    <property type="project" value="TreeGrafter"/>
</dbReference>
<evidence type="ECO:0000259" key="6">
    <source>
        <dbReference type="Pfam" id="PF00707"/>
    </source>
</evidence>
<dbReference type="GO" id="GO:0016020">
    <property type="term" value="C:membrane"/>
    <property type="evidence" value="ECO:0007669"/>
    <property type="project" value="TreeGrafter"/>
</dbReference>
<evidence type="ECO:0000259" key="7">
    <source>
        <dbReference type="Pfam" id="PF05198"/>
    </source>
</evidence>
<dbReference type="SUPFAM" id="SSF54364">
    <property type="entry name" value="Translation initiation factor IF3, N-terminal domain"/>
    <property type="match status" value="1"/>
</dbReference>
<evidence type="ECO:0000256" key="2">
    <source>
        <dbReference type="ARBA" id="ARBA00022540"/>
    </source>
</evidence>
<proteinExistence type="inferred from homology"/>
<name>A0A1F6AXT7_9BACT</name>
<evidence type="ECO:0000256" key="4">
    <source>
        <dbReference type="HAMAP-Rule" id="MF_00080"/>
    </source>
</evidence>
<dbReference type="Proteomes" id="UP000176409">
    <property type="component" value="Unassembled WGS sequence"/>
</dbReference>
<evidence type="ECO:0000256" key="3">
    <source>
        <dbReference type="ARBA" id="ARBA00022917"/>
    </source>
</evidence>
<dbReference type="InterPro" id="IPR019815">
    <property type="entry name" value="Translation_initiation_fac_3_C"/>
</dbReference>
<keyword evidence="3 4" id="KW-0648">Protein biosynthesis</keyword>
<dbReference type="Gene3D" id="3.10.20.80">
    <property type="entry name" value="Translation initiation factor 3 (IF-3), N-terminal domain"/>
    <property type="match status" value="1"/>
</dbReference>
<dbReference type="Pfam" id="PF00707">
    <property type="entry name" value="IF3_C"/>
    <property type="match status" value="1"/>
</dbReference>
<dbReference type="PANTHER" id="PTHR10938">
    <property type="entry name" value="TRANSLATION INITIATION FACTOR IF-3"/>
    <property type="match status" value="1"/>
</dbReference>
<protein>
    <recommendedName>
        <fullName evidence="4 5">Translation initiation factor IF-3</fullName>
    </recommendedName>
</protein>
<dbReference type="NCBIfam" id="TIGR00168">
    <property type="entry name" value="infC"/>
    <property type="match status" value="1"/>
</dbReference>
<dbReference type="Gene3D" id="3.30.110.10">
    <property type="entry name" value="Translation initiation factor 3 (IF-3), C-terminal domain"/>
    <property type="match status" value="1"/>
</dbReference>
<evidence type="ECO:0000256" key="5">
    <source>
        <dbReference type="NCBIfam" id="TIGR00168"/>
    </source>
</evidence>
<comment type="caution">
    <text evidence="8">The sequence shown here is derived from an EMBL/GenBank/DDBJ whole genome shotgun (WGS) entry which is preliminary data.</text>
</comment>
<dbReference type="SUPFAM" id="SSF55200">
    <property type="entry name" value="Translation initiation factor IF3, C-terminal domain"/>
    <property type="match status" value="1"/>
</dbReference>
<comment type="subunit">
    <text evidence="4">Monomer.</text>
</comment>
<keyword evidence="2 4" id="KW-0396">Initiation factor</keyword>
<keyword evidence="4" id="KW-0963">Cytoplasm</keyword>
<dbReference type="InterPro" id="IPR036788">
    <property type="entry name" value="T_IF-3_C_sf"/>
</dbReference>